<feature type="transmembrane region" description="Helical" evidence="7">
    <location>
        <begin position="54"/>
        <end position="72"/>
    </location>
</feature>
<dbReference type="Gene3D" id="1.10.1760.20">
    <property type="match status" value="1"/>
</dbReference>
<dbReference type="KEGG" id="mfa:Mfla_0519"/>
<gene>
    <name evidence="8" type="ordered locus">Mfla_0519</name>
</gene>
<dbReference type="GO" id="GO:0000041">
    <property type="term" value="P:transition metal ion transport"/>
    <property type="evidence" value="ECO:0007669"/>
    <property type="project" value="InterPro"/>
</dbReference>
<feature type="transmembrane region" description="Helical" evidence="7">
    <location>
        <begin position="20"/>
        <end position="42"/>
    </location>
</feature>
<keyword evidence="5 7" id="KW-1133">Transmembrane helix</keyword>
<keyword evidence="3" id="KW-1003">Cell membrane</keyword>
<dbReference type="EMBL" id="CP000284">
    <property type="protein sequence ID" value="ABE48789.1"/>
    <property type="molecule type" value="Genomic_DNA"/>
</dbReference>
<dbReference type="eggNOG" id="COG3235">
    <property type="taxonomic scope" value="Bacteria"/>
</dbReference>
<keyword evidence="4 7" id="KW-0812">Transmembrane</keyword>
<evidence type="ECO:0000256" key="5">
    <source>
        <dbReference type="ARBA" id="ARBA00022989"/>
    </source>
</evidence>
<reference evidence="8 9" key="1">
    <citation type="submission" date="2006-03" db="EMBL/GenBank/DDBJ databases">
        <title>Complete sequence of Methylobacillus flagellatus KT.</title>
        <authorList>
            <consortium name="US DOE Joint Genome Institute"/>
            <person name="Copeland A."/>
            <person name="Lucas S."/>
            <person name="Lapidus A."/>
            <person name="Barry K."/>
            <person name="Detter J.C."/>
            <person name="Glavina del Rio T."/>
            <person name="Hammon N."/>
            <person name="Israni S."/>
            <person name="Dalin E."/>
            <person name="Tice H."/>
            <person name="Pitluck S."/>
            <person name="Brettin T."/>
            <person name="Bruce D."/>
            <person name="Han C."/>
            <person name="Tapia R."/>
            <person name="Saunders E."/>
            <person name="Gilna P."/>
            <person name="Schmutz J."/>
            <person name="Larimer F."/>
            <person name="Land M."/>
            <person name="Kyrpides N."/>
            <person name="Anderson I."/>
            <person name="Richardson P."/>
        </authorList>
    </citation>
    <scope>NUCLEOTIDE SEQUENCE [LARGE SCALE GENOMIC DNA]</scope>
    <source>
        <strain evidence="9">KT / ATCC 51484 / DSM 6875</strain>
    </source>
</reference>
<evidence type="ECO:0000256" key="1">
    <source>
        <dbReference type="ARBA" id="ARBA00004651"/>
    </source>
</evidence>
<dbReference type="GO" id="GO:0005886">
    <property type="term" value="C:plasma membrane"/>
    <property type="evidence" value="ECO:0007669"/>
    <property type="project" value="UniProtKB-SubCell"/>
</dbReference>
<feature type="transmembrane region" description="Helical" evidence="7">
    <location>
        <begin position="152"/>
        <end position="181"/>
    </location>
</feature>
<dbReference type="STRING" id="265072.Mfla_0519"/>
<evidence type="ECO:0000313" key="9">
    <source>
        <dbReference type="Proteomes" id="UP000002440"/>
    </source>
</evidence>
<evidence type="ECO:0000256" key="6">
    <source>
        <dbReference type="ARBA" id="ARBA00023136"/>
    </source>
</evidence>
<name>Q1H3Z8_METFK</name>
<proteinExistence type="predicted"/>
<keyword evidence="2" id="KW-0813">Transport</keyword>
<dbReference type="AlphaFoldDB" id="Q1H3Z8"/>
<dbReference type="Proteomes" id="UP000002440">
    <property type="component" value="Chromosome"/>
</dbReference>
<evidence type="ECO:0000256" key="2">
    <source>
        <dbReference type="ARBA" id="ARBA00022448"/>
    </source>
</evidence>
<dbReference type="PANTHER" id="PTHR34229">
    <property type="entry name" value="METAL TRANSPORT PROTEIN HI_1621-RELATED"/>
    <property type="match status" value="1"/>
</dbReference>
<feature type="transmembrane region" description="Helical" evidence="7">
    <location>
        <begin position="121"/>
        <end position="140"/>
    </location>
</feature>
<evidence type="ECO:0000313" key="8">
    <source>
        <dbReference type="EMBL" id="ABE48789.1"/>
    </source>
</evidence>
<organism evidence="8 9">
    <name type="scientific">Methylobacillus flagellatus (strain ATCC 51484 / DSM 6875 / VKM B-1610 / KT)</name>
    <dbReference type="NCBI Taxonomy" id="265072"/>
    <lineage>
        <taxon>Bacteria</taxon>
        <taxon>Pseudomonadati</taxon>
        <taxon>Pseudomonadota</taxon>
        <taxon>Betaproteobacteria</taxon>
        <taxon>Nitrosomonadales</taxon>
        <taxon>Methylophilaceae</taxon>
        <taxon>Methylobacillus</taxon>
    </lineage>
</organism>
<feature type="transmembrane region" description="Helical" evidence="7">
    <location>
        <begin position="193"/>
        <end position="214"/>
    </location>
</feature>
<evidence type="ECO:0000256" key="4">
    <source>
        <dbReference type="ARBA" id="ARBA00022692"/>
    </source>
</evidence>
<protein>
    <submittedName>
        <fullName evidence="8">Putative integral membrane protein</fullName>
    </submittedName>
</protein>
<dbReference type="HOGENOM" id="CLU_081268_1_0_4"/>
<dbReference type="InterPro" id="IPR002751">
    <property type="entry name" value="CbiM/NikMN"/>
</dbReference>
<dbReference type="Pfam" id="PF01891">
    <property type="entry name" value="CbiM"/>
    <property type="match status" value="1"/>
</dbReference>
<keyword evidence="6 7" id="KW-0472">Membrane</keyword>
<accession>Q1H3Z8</accession>
<sequence length="235" mass="26000">MRLHPSHAGRPAKAMNLPDYLVPVAWQWIANALALTLLAYAVIKAPWRHLSDPALQHVFLGSIVTLMVIWSIKAGIRPGLNIHLLGATALCLMFRWQLALIALALILIGITAFGMGGWSTLGINFLIMAAIPVAFSYNVFRLVDSKLPNHLIIYIFACGFLCAGLTISMCGLSAVLALSAMQAYPPDYLFSNYLPYFILIGWSEAFVTGMAITLMTAFRPHWLATFCDQRYLTKR</sequence>
<feature type="transmembrane region" description="Helical" evidence="7">
    <location>
        <begin position="84"/>
        <end position="115"/>
    </location>
</feature>
<comment type="subcellular location">
    <subcellularLocation>
        <location evidence="1">Cell membrane</location>
        <topology evidence="1">Multi-pass membrane protein</topology>
    </subcellularLocation>
</comment>
<keyword evidence="9" id="KW-1185">Reference proteome</keyword>
<evidence type="ECO:0000256" key="3">
    <source>
        <dbReference type="ARBA" id="ARBA00022475"/>
    </source>
</evidence>
<dbReference type="PANTHER" id="PTHR34229:SF1">
    <property type="entry name" value="METAL TRANSPORT PROTEIN HI_1621-RELATED"/>
    <property type="match status" value="1"/>
</dbReference>
<evidence type="ECO:0000256" key="7">
    <source>
        <dbReference type="SAM" id="Phobius"/>
    </source>
</evidence>